<dbReference type="RefSeq" id="WP_193123534.1">
    <property type="nucleotide sequence ID" value="NZ_JADBGI010000019.1"/>
</dbReference>
<dbReference type="InterPro" id="IPR006664">
    <property type="entry name" value="OMP_bac"/>
</dbReference>
<feature type="domain" description="OmpA-like" evidence="6">
    <location>
        <begin position="255"/>
        <end position="378"/>
    </location>
</feature>
<evidence type="ECO:0000259" key="6">
    <source>
        <dbReference type="PROSITE" id="PS51123"/>
    </source>
</evidence>
<feature type="compositionally biased region" description="Acidic residues" evidence="5">
    <location>
        <begin position="351"/>
        <end position="362"/>
    </location>
</feature>
<evidence type="ECO:0000256" key="4">
    <source>
        <dbReference type="PROSITE-ProRule" id="PRU00473"/>
    </source>
</evidence>
<dbReference type="InterPro" id="IPR050330">
    <property type="entry name" value="Bact_OuterMem_StrucFunc"/>
</dbReference>
<dbReference type="Pfam" id="PF00691">
    <property type="entry name" value="OmpA"/>
    <property type="match status" value="1"/>
</dbReference>
<dbReference type="SUPFAM" id="SSF103088">
    <property type="entry name" value="OmpA-like"/>
    <property type="match status" value="1"/>
</dbReference>
<evidence type="ECO:0000256" key="3">
    <source>
        <dbReference type="ARBA" id="ARBA00023237"/>
    </source>
</evidence>
<comment type="subcellular location">
    <subcellularLocation>
        <location evidence="1">Cell outer membrane</location>
    </subcellularLocation>
</comment>
<feature type="region of interest" description="Disordered" evidence="5">
    <location>
        <begin position="36"/>
        <end position="59"/>
    </location>
</feature>
<evidence type="ECO:0000256" key="5">
    <source>
        <dbReference type="SAM" id="MobiDB-lite"/>
    </source>
</evidence>
<protein>
    <submittedName>
        <fullName evidence="7">OmpA family protein</fullName>
    </submittedName>
</protein>
<dbReference type="CDD" id="cd07185">
    <property type="entry name" value="OmpA_C-like"/>
    <property type="match status" value="1"/>
</dbReference>
<dbReference type="EMBL" id="JADBGI010000019">
    <property type="protein sequence ID" value="MBE3000931.1"/>
    <property type="molecule type" value="Genomic_DNA"/>
</dbReference>
<feature type="region of interest" description="Disordered" evidence="5">
    <location>
        <begin position="335"/>
        <end position="367"/>
    </location>
</feature>
<comment type="caution">
    <text evidence="7">The sequence shown here is derived from an EMBL/GenBank/DDBJ whole genome shotgun (WGS) entry which is preliminary data.</text>
</comment>
<dbReference type="PANTHER" id="PTHR30329">
    <property type="entry name" value="STATOR ELEMENT OF FLAGELLAR MOTOR COMPLEX"/>
    <property type="match status" value="1"/>
</dbReference>
<dbReference type="PROSITE" id="PS51257">
    <property type="entry name" value="PROKAR_LIPOPROTEIN"/>
    <property type="match status" value="1"/>
</dbReference>
<evidence type="ECO:0000256" key="1">
    <source>
        <dbReference type="ARBA" id="ARBA00004442"/>
    </source>
</evidence>
<gene>
    <name evidence="7" type="ORF">IDM40_19865</name>
</gene>
<proteinExistence type="predicted"/>
<dbReference type="PROSITE" id="PS51123">
    <property type="entry name" value="OMPA_2"/>
    <property type="match status" value="1"/>
</dbReference>
<organism evidence="7 8">
    <name type="scientific">Nocardiopsis coralli</name>
    <dbReference type="NCBI Taxonomy" id="2772213"/>
    <lineage>
        <taxon>Bacteria</taxon>
        <taxon>Bacillati</taxon>
        <taxon>Actinomycetota</taxon>
        <taxon>Actinomycetes</taxon>
        <taxon>Streptosporangiales</taxon>
        <taxon>Nocardiopsidaceae</taxon>
        <taxon>Nocardiopsis</taxon>
    </lineage>
</organism>
<sequence>MSPEDPRTARPLVVAAAVLAAATALTSCGVVRDLTGDRERPDAENAAETVEEPREEEVEADFPYTREGPIFLDTGQDVPTTFSITGLERTEEHMVLHYETTIRAPLTGNNTTLGLPPILVDPVSGATAGPLLDGSDVPYGSVPPRTDDMFPVETDATNVQRLYFPRFADDVTELTYVGSGLGAMTGIPVQDVDEEQPDPEDPNGAEMTGSPGDPVPEAGDVLEFDNRRPDGEQVEFTGGLESFVDSETTSTTRDGDKETVALKADVMFEFDEAELTDEAEEIVREAASSVANNIDPEQREITVIGHTDGKGTDDYNETLSEERAETVRDVLEEELGDDHDFELEGRGADEPVAEEGGSDDEEARARNRRVEFEYPVDTADIDGQSAERDEGVLGSSDRNVFPPADFVEEADAEVVATETYEDIELEVHPLVRDGGYVISTVSLTNTSDDPVTPDLTGDDGVLPGAPADFTDGTLGGFQLLEPDSDLARYITYFQFGEDDMGPFADEVHEMQPGNTYQLIAVFSAPPAEVTDMTLRAGPFGEIEGVPFNN</sequence>
<accession>A0ABR9PAR3</accession>
<feature type="compositionally biased region" description="Acidic residues" evidence="5">
    <location>
        <begin position="191"/>
        <end position="203"/>
    </location>
</feature>
<dbReference type="InterPro" id="IPR036737">
    <property type="entry name" value="OmpA-like_sf"/>
</dbReference>
<evidence type="ECO:0000313" key="7">
    <source>
        <dbReference type="EMBL" id="MBE3000931.1"/>
    </source>
</evidence>
<evidence type="ECO:0000256" key="2">
    <source>
        <dbReference type="ARBA" id="ARBA00023136"/>
    </source>
</evidence>
<reference evidence="7 8" key="1">
    <citation type="submission" date="2020-09" db="EMBL/GenBank/DDBJ databases">
        <title>Diversity and distribution of actinomycetes associated with coral in the coast of Hainan.</title>
        <authorList>
            <person name="Li F."/>
        </authorList>
    </citation>
    <scope>NUCLEOTIDE SEQUENCE [LARGE SCALE GENOMIC DNA]</scope>
    <source>
        <strain evidence="7 8">HNM0947</strain>
    </source>
</reference>
<feature type="region of interest" description="Disordered" evidence="5">
    <location>
        <begin position="190"/>
        <end position="225"/>
    </location>
</feature>
<feature type="compositionally biased region" description="Acidic residues" evidence="5">
    <location>
        <begin position="49"/>
        <end position="59"/>
    </location>
</feature>
<dbReference type="PRINTS" id="PR01021">
    <property type="entry name" value="OMPADOMAIN"/>
</dbReference>
<evidence type="ECO:0000313" key="8">
    <source>
        <dbReference type="Proteomes" id="UP000806528"/>
    </source>
</evidence>
<dbReference type="InterPro" id="IPR006665">
    <property type="entry name" value="OmpA-like"/>
</dbReference>
<keyword evidence="8" id="KW-1185">Reference proteome</keyword>
<keyword evidence="2 4" id="KW-0472">Membrane</keyword>
<keyword evidence="3" id="KW-0998">Cell outer membrane</keyword>
<dbReference type="PANTHER" id="PTHR30329:SF21">
    <property type="entry name" value="LIPOPROTEIN YIAD-RELATED"/>
    <property type="match status" value="1"/>
</dbReference>
<name>A0ABR9PAR3_9ACTN</name>
<dbReference type="Proteomes" id="UP000806528">
    <property type="component" value="Unassembled WGS sequence"/>
</dbReference>
<dbReference type="Gene3D" id="3.30.1330.60">
    <property type="entry name" value="OmpA-like domain"/>
    <property type="match status" value="1"/>
</dbReference>